<evidence type="ECO:0000313" key="7">
    <source>
        <dbReference type="EMBL" id="SJZ71858.1"/>
    </source>
</evidence>
<dbReference type="InterPro" id="IPR013525">
    <property type="entry name" value="ABC2_TM"/>
</dbReference>
<feature type="transmembrane region" description="Helical" evidence="5">
    <location>
        <begin position="21"/>
        <end position="42"/>
    </location>
</feature>
<organism evidence="7 8">
    <name type="scientific">Sediminibacterium ginsengisoli</name>
    <dbReference type="NCBI Taxonomy" id="413434"/>
    <lineage>
        <taxon>Bacteria</taxon>
        <taxon>Pseudomonadati</taxon>
        <taxon>Bacteroidota</taxon>
        <taxon>Chitinophagia</taxon>
        <taxon>Chitinophagales</taxon>
        <taxon>Chitinophagaceae</taxon>
        <taxon>Sediminibacterium</taxon>
    </lineage>
</organism>
<keyword evidence="8" id="KW-1185">Reference proteome</keyword>
<dbReference type="SUPFAM" id="SSF53850">
    <property type="entry name" value="Periplasmic binding protein-like II"/>
    <property type="match status" value="1"/>
</dbReference>
<keyword evidence="3 5" id="KW-1133">Transmembrane helix</keyword>
<evidence type="ECO:0000259" key="6">
    <source>
        <dbReference type="Pfam" id="PF12698"/>
    </source>
</evidence>
<dbReference type="GO" id="GO:0140359">
    <property type="term" value="F:ABC-type transporter activity"/>
    <property type="evidence" value="ECO:0007669"/>
    <property type="project" value="InterPro"/>
</dbReference>
<protein>
    <submittedName>
        <fullName evidence="7">ABC-2 type transport system permease protein</fullName>
    </submittedName>
</protein>
<feature type="transmembrane region" description="Helical" evidence="5">
    <location>
        <begin position="179"/>
        <end position="203"/>
    </location>
</feature>
<evidence type="ECO:0000256" key="2">
    <source>
        <dbReference type="ARBA" id="ARBA00022692"/>
    </source>
</evidence>
<comment type="subcellular location">
    <subcellularLocation>
        <location evidence="1">Membrane</location>
        <topology evidence="1">Multi-pass membrane protein</topology>
    </subcellularLocation>
</comment>
<feature type="transmembrane region" description="Helical" evidence="5">
    <location>
        <begin position="339"/>
        <end position="358"/>
    </location>
</feature>
<sequence>MNKILLVARREFLTRVQKKTFLLSTIGLPLIIFGLYAMMIYFSVKSTDNFKVAVSDNARLFNGKVDDKKSTEIIFEFVQDDTAALKSKLDKGIYDAYLYVPAGFNAGSGKDSLQIRSGKAVGLLTREKIQSRISKSLEDKRLMALNISQTQIDSIKNEKDYIRFSSTSGETQKGSKVGISYAVGMISGFLIYIILFVYGTMVMRGVMEEKVSRIAEVIVSSVKPFQLMMGKILGIGSVGLLQFIIWIVLVFGLQIVLPAIFPEMAGQQQAMPVGPGAGAAAVQQSGAMATLMSGLQDINFPLIIGCFVFYFLGGYFLYSSLFAAVGSAVNEDPQDAQSLLLPIMMPVIFALVIMTKAVNDPNSSLAVFGSLFPLTSPIVMMARIAHGIPDGVSTIQLIISMLLLIGGFLGTTWLAGKIYRTGILMYGKKVTWKEMWKWAFRKS</sequence>
<feature type="domain" description="ABC-2 type transporter transmembrane" evidence="6">
    <location>
        <begin position="19"/>
        <end position="415"/>
    </location>
</feature>
<keyword evidence="4 5" id="KW-0472">Membrane</keyword>
<gene>
    <name evidence="7" type="ORF">SAMN04488132_1046</name>
</gene>
<proteinExistence type="predicted"/>
<evidence type="ECO:0000256" key="4">
    <source>
        <dbReference type="ARBA" id="ARBA00023136"/>
    </source>
</evidence>
<accession>A0A1T4MZ04</accession>
<evidence type="ECO:0000256" key="3">
    <source>
        <dbReference type="ARBA" id="ARBA00022989"/>
    </source>
</evidence>
<evidence type="ECO:0000313" key="8">
    <source>
        <dbReference type="Proteomes" id="UP000190888"/>
    </source>
</evidence>
<dbReference type="GO" id="GO:0016020">
    <property type="term" value="C:membrane"/>
    <property type="evidence" value="ECO:0007669"/>
    <property type="project" value="UniProtKB-SubCell"/>
</dbReference>
<evidence type="ECO:0000256" key="1">
    <source>
        <dbReference type="ARBA" id="ARBA00004141"/>
    </source>
</evidence>
<feature type="transmembrane region" description="Helical" evidence="5">
    <location>
        <begin position="364"/>
        <end position="385"/>
    </location>
</feature>
<dbReference type="Gene3D" id="3.40.190.10">
    <property type="entry name" value="Periplasmic binding protein-like II"/>
    <property type="match status" value="1"/>
</dbReference>
<dbReference type="OrthoDB" id="9768837at2"/>
<evidence type="ECO:0000256" key="5">
    <source>
        <dbReference type="SAM" id="Phobius"/>
    </source>
</evidence>
<feature type="transmembrane region" description="Helical" evidence="5">
    <location>
        <begin position="298"/>
        <end position="318"/>
    </location>
</feature>
<reference evidence="7 8" key="1">
    <citation type="submission" date="2017-02" db="EMBL/GenBank/DDBJ databases">
        <authorList>
            <person name="Peterson S.W."/>
        </authorList>
    </citation>
    <scope>NUCLEOTIDE SEQUENCE [LARGE SCALE GENOMIC DNA]</scope>
    <source>
        <strain evidence="7 8">DSM 22335</strain>
    </source>
</reference>
<feature type="transmembrane region" description="Helical" evidence="5">
    <location>
        <begin position="397"/>
        <end position="416"/>
    </location>
</feature>
<dbReference type="Pfam" id="PF12698">
    <property type="entry name" value="ABC2_membrane_3"/>
    <property type="match status" value="1"/>
</dbReference>
<dbReference type="RefSeq" id="WP_078830998.1">
    <property type="nucleotide sequence ID" value="NZ_FUWH01000004.1"/>
</dbReference>
<name>A0A1T4MZ04_9BACT</name>
<dbReference type="EMBL" id="FUWH01000004">
    <property type="protein sequence ID" value="SJZ71858.1"/>
    <property type="molecule type" value="Genomic_DNA"/>
</dbReference>
<dbReference type="AlphaFoldDB" id="A0A1T4MZ04"/>
<feature type="transmembrane region" description="Helical" evidence="5">
    <location>
        <begin position="232"/>
        <end position="261"/>
    </location>
</feature>
<dbReference type="Proteomes" id="UP000190888">
    <property type="component" value="Unassembled WGS sequence"/>
</dbReference>
<keyword evidence="2 5" id="KW-0812">Transmembrane</keyword>
<dbReference type="PANTHER" id="PTHR43471">
    <property type="entry name" value="ABC TRANSPORTER PERMEASE"/>
    <property type="match status" value="1"/>
</dbReference>